<evidence type="ECO:0000313" key="2">
    <source>
        <dbReference type="EMBL" id="KWW21899.1"/>
    </source>
</evidence>
<proteinExistence type="predicted"/>
<name>A0A120GQU5_9BACI</name>
<organism evidence="2 3">
    <name type="scientific">Peribacillus simplex</name>
    <dbReference type="NCBI Taxonomy" id="1478"/>
    <lineage>
        <taxon>Bacteria</taxon>
        <taxon>Bacillati</taxon>
        <taxon>Bacillota</taxon>
        <taxon>Bacilli</taxon>
        <taxon>Bacillales</taxon>
        <taxon>Bacillaceae</taxon>
        <taxon>Peribacillus</taxon>
    </lineage>
</organism>
<protein>
    <recommendedName>
        <fullName evidence="1">Na+-translocating membrane potential-generating system MpsC domain-containing protein</fullName>
    </recommendedName>
</protein>
<keyword evidence="3" id="KW-1185">Reference proteome</keyword>
<dbReference type="Proteomes" id="UP000064189">
    <property type="component" value="Unassembled WGS sequence"/>
</dbReference>
<accession>A0A120GQU5</accession>
<gene>
    <name evidence="2" type="ORF">AS888_05275</name>
</gene>
<feature type="domain" description="Na+-translocating membrane potential-generating system MpsC" evidence="1">
    <location>
        <begin position="6"/>
        <end position="115"/>
    </location>
</feature>
<comment type="caution">
    <text evidence="2">The sequence shown here is derived from an EMBL/GenBank/DDBJ whole genome shotgun (WGS) entry which is preliminary data.</text>
</comment>
<reference evidence="2 3" key="1">
    <citation type="submission" date="2015-11" db="EMBL/GenBank/DDBJ databases">
        <title>Genome Sequence of Bacillus simplex strain VanAntwerpen2.</title>
        <authorList>
            <person name="Couger M.B."/>
        </authorList>
    </citation>
    <scope>NUCLEOTIDE SEQUENCE [LARGE SCALE GENOMIC DNA]</scope>
    <source>
        <strain evidence="2 3">VanAntwerpen02</strain>
    </source>
</reference>
<dbReference type="AlphaFoldDB" id="A0A120GQU5"/>
<dbReference type="EMBL" id="LNNH01000010">
    <property type="protein sequence ID" value="KWW21899.1"/>
    <property type="molecule type" value="Genomic_DNA"/>
</dbReference>
<dbReference type="InterPro" id="IPR018745">
    <property type="entry name" value="MpsC"/>
</dbReference>
<evidence type="ECO:0000313" key="3">
    <source>
        <dbReference type="Proteomes" id="UP000064189"/>
    </source>
</evidence>
<sequence length="126" mass="14495">MSESLQKLEQNFANLIRAYRKKQIGKGPEKIKVTFTRNWVVAHMSGCLSPVESFITRSEEGRNMILHARTHMIKELYSELTPTDMEQLVGAKFIKLITDVDLEKDEVVSIFVFEQPIDGTEDMFSI</sequence>
<dbReference type="Pfam" id="PF10057">
    <property type="entry name" value="MpsC"/>
    <property type="match status" value="1"/>
</dbReference>
<evidence type="ECO:0000259" key="1">
    <source>
        <dbReference type="Pfam" id="PF10057"/>
    </source>
</evidence>
<dbReference type="RefSeq" id="WP_061140899.1">
    <property type="nucleotide sequence ID" value="NZ_LNNH01000010.1"/>
</dbReference>